<keyword evidence="6 9" id="KW-0378">Hydrolase</keyword>
<dbReference type="OrthoDB" id="9810259at2"/>
<comment type="catalytic activity">
    <reaction evidence="9 10">
        <text>Release of signal peptides from bacterial membrane prolipoproteins. Hydrolyzes -Xaa-Yaa-Zaa-|-(S,diacylglyceryl)Cys-, in which Xaa is hydrophobic (preferably Leu), and Yaa (Ala or Ser) and Zaa (Gly or Ala) have small, neutral side chains.</text>
        <dbReference type="EC" id="3.4.23.36"/>
    </reaction>
</comment>
<sequence length="147" mass="16913">MELIIIFIGLTLDRITKIWASTLKGKEGIVVVRNFFRFEYLENRGAAFGIFQHKLILLSVVTIIVVSAMGYYLISFRPKSKFLRFSLALIISGAIGNLIDRMFYKYVIDFILLHYKDVYYYPTFNVADILVVTGTIMLAILIIKDVD</sequence>
<dbReference type="EC" id="3.4.23.36" evidence="9"/>
<keyword evidence="5 9" id="KW-0064">Aspartyl protease</keyword>
<comment type="subcellular location">
    <subcellularLocation>
        <location evidence="9">Cell membrane</location>
        <topology evidence="9">Multi-pass membrane protein</topology>
    </subcellularLocation>
</comment>
<evidence type="ECO:0000313" key="13">
    <source>
        <dbReference type="Proteomes" id="UP000075531"/>
    </source>
</evidence>
<dbReference type="HAMAP" id="MF_00161">
    <property type="entry name" value="LspA"/>
    <property type="match status" value="1"/>
</dbReference>
<evidence type="ECO:0000256" key="1">
    <source>
        <dbReference type="ARBA" id="ARBA00006139"/>
    </source>
</evidence>
<dbReference type="PROSITE" id="PS00855">
    <property type="entry name" value="SPASE_II"/>
    <property type="match status" value="1"/>
</dbReference>
<evidence type="ECO:0000256" key="6">
    <source>
        <dbReference type="ARBA" id="ARBA00022801"/>
    </source>
</evidence>
<feature type="active site" evidence="9">
    <location>
        <position position="109"/>
    </location>
</feature>
<feature type="transmembrane region" description="Helical" evidence="9">
    <location>
        <begin position="119"/>
        <end position="143"/>
    </location>
</feature>
<dbReference type="PATRIC" id="fig|1121338.3.peg.62"/>
<dbReference type="RefSeq" id="WP_066820815.1">
    <property type="nucleotide sequence ID" value="NZ_LTBA01000001.1"/>
</dbReference>
<keyword evidence="7 9" id="KW-1133">Transmembrane helix</keyword>
<comment type="caution">
    <text evidence="12">The sequence shown here is derived from an EMBL/GenBank/DDBJ whole genome shotgun (WGS) entry which is preliminary data.</text>
</comment>
<evidence type="ECO:0000256" key="10">
    <source>
        <dbReference type="RuleBase" id="RU000594"/>
    </source>
</evidence>
<keyword evidence="8 9" id="KW-0472">Membrane</keyword>
<gene>
    <name evidence="9 12" type="primary">lspA</name>
    <name evidence="12" type="ORF">CLTEP_00610</name>
</gene>
<keyword evidence="2 9" id="KW-1003">Cell membrane</keyword>
<protein>
    <recommendedName>
        <fullName evidence="9">Lipoprotein signal peptidase</fullName>
        <ecNumber evidence="9">3.4.23.36</ecNumber>
    </recommendedName>
    <alternativeName>
        <fullName evidence="9">Prolipoprotein signal peptidase</fullName>
    </alternativeName>
    <alternativeName>
        <fullName evidence="9">Signal peptidase II</fullName>
        <shortName evidence="9">SPase II</shortName>
    </alternativeName>
</protein>
<keyword evidence="12" id="KW-0449">Lipoprotein</keyword>
<feature type="transmembrane region" description="Helical" evidence="9">
    <location>
        <begin position="55"/>
        <end position="74"/>
    </location>
</feature>
<evidence type="ECO:0000256" key="3">
    <source>
        <dbReference type="ARBA" id="ARBA00022670"/>
    </source>
</evidence>
<comment type="pathway">
    <text evidence="9">Protein modification; lipoprotein biosynthesis (signal peptide cleavage).</text>
</comment>
<keyword evidence="13" id="KW-1185">Reference proteome</keyword>
<keyword evidence="4 9" id="KW-0812">Transmembrane</keyword>
<evidence type="ECO:0000256" key="11">
    <source>
        <dbReference type="RuleBase" id="RU004181"/>
    </source>
</evidence>
<evidence type="ECO:0000256" key="4">
    <source>
        <dbReference type="ARBA" id="ARBA00022692"/>
    </source>
</evidence>
<proteinExistence type="inferred from homology"/>
<comment type="similarity">
    <text evidence="1 9 11">Belongs to the peptidase A8 family.</text>
</comment>
<dbReference type="PANTHER" id="PTHR33695">
    <property type="entry name" value="LIPOPROTEIN SIGNAL PEPTIDASE"/>
    <property type="match status" value="1"/>
</dbReference>
<dbReference type="Pfam" id="PF01252">
    <property type="entry name" value="Peptidase_A8"/>
    <property type="match status" value="1"/>
</dbReference>
<dbReference type="EMBL" id="LTBA01000001">
    <property type="protein sequence ID" value="KYH35668.1"/>
    <property type="molecule type" value="Genomic_DNA"/>
</dbReference>
<comment type="function">
    <text evidence="9 10">This protein specifically catalyzes the removal of signal peptides from prolipoproteins.</text>
</comment>
<accession>A0A151B6V7</accession>
<dbReference type="GO" id="GO:0006508">
    <property type="term" value="P:proteolysis"/>
    <property type="evidence" value="ECO:0007669"/>
    <property type="project" value="UniProtKB-KW"/>
</dbReference>
<evidence type="ECO:0000256" key="9">
    <source>
        <dbReference type="HAMAP-Rule" id="MF_00161"/>
    </source>
</evidence>
<evidence type="ECO:0000256" key="7">
    <source>
        <dbReference type="ARBA" id="ARBA00022989"/>
    </source>
</evidence>
<organism evidence="12 13">
    <name type="scientific">Clostridium tepidiprofundi DSM 19306</name>
    <dbReference type="NCBI Taxonomy" id="1121338"/>
    <lineage>
        <taxon>Bacteria</taxon>
        <taxon>Bacillati</taxon>
        <taxon>Bacillota</taxon>
        <taxon>Clostridia</taxon>
        <taxon>Eubacteriales</taxon>
        <taxon>Clostridiaceae</taxon>
        <taxon>Clostridium</taxon>
    </lineage>
</organism>
<evidence type="ECO:0000313" key="12">
    <source>
        <dbReference type="EMBL" id="KYH35668.1"/>
    </source>
</evidence>
<dbReference type="UniPathway" id="UPA00665"/>
<name>A0A151B6V7_9CLOT</name>
<reference evidence="12 13" key="1">
    <citation type="submission" date="2016-02" db="EMBL/GenBank/DDBJ databases">
        <title>Genome sequence of Clostridium tepidiprofundi DSM 19306.</title>
        <authorList>
            <person name="Poehlein A."/>
            <person name="Daniel R."/>
        </authorList>
    </citation>
    <scope>NUCLEOTIDE SEQUENCE [LARGE SCALE GENOMIC DNA]</scope>
    <source>
        <strain evidence="12 13">DSM 19306</strain>
    </source>
</reference>
<dbReference type="InterPro" id="IPR001872">
    <property type="entry name" value="Peptidase_A8"/>
</dbReference>
<keyword evidence="3 9" id="KW-0645">Protease</keyword>
<evidence type="ECO:0000256" key="8">
    <source>
        <dbReference type="ARBA" id="ARBA00023136"/>
    </source>
</evidence>
<feature type="transmembrane region" description="Helical" evidence="9">
    <location>
        <begin position="81"/>
        <end position="99"/>
    </location>
</feature>
<evidence type="ECO:0000256" key="2">
    <source>
        <dbReference type="ARBA" id="ARBA00022475"/>
    </source>
</evidence>
<dbReference type="PRINTS" id="PR00781">
    <property type="entry name" value="LIPOSIGPTASE"/>
</dbReference>
<dbReference type="GO" id="GO:0005886">
    <property type="term" value="C:plasma membrane"/>
    <property type="evidence" value="ECO:0007669"/>
    <property type="project" value="UniProtKB-SubCell"/>
</dbReference>
<evidence type="ECO:0000256" key="5">
    <source>
        <dbReference type="ARBA" id="ARBA00022750"/>
    </source>
</evidence>
<dbReference type="AlphaFoldDB" id="A0A151B6V7"/>
<dbReference type="PANTHER" id="PTHR33695:SF1">
    <property type="entry name" value="LIPOPROTEIN SIGNAL PEPTIDASE"/>
    <property type="match status" value="1"/>
</dbReference>
<feature type="active site" evidence="9">
    <location>
        <position position="128"/>
    </location>
</feature>
<comment type="caution">
    <text evidence="9">Lacks conserved residue(s) required for the propagation of feature annotation.</text>
</comment>
<dbReference type="STRING" id="1121338.CLTEP_00610"/>
<dbReference type="GO" id="GO:0004190">
    <property type="term" value="F:aspartic-type endopeptidase activity"/>
    <property type="evidence" value="ECO:0007669"/>
    <property type="project" value="UniProtKB-UniRule"/>
</dbReference>
<dbReference type="NCBIfam" id="TIGR00077">
    <property type="entry name" value="lspA"/>
    <property type="match status" value="1"/>
</dbReference>
<dbReference type="Proteomes" id="UP000075531">
    <property type="component" value="Unassembled WGS sequence"/>
</dbReference>